<feature type="signal peptide" evidence="1">
    <location>
        <begin position="1"/>
        <end position="25"/>
    </location>
</feature>
<evidence type="ECO:0000313" key="3">
    <source>
        <dbReference type="Proteomes" id="UP000479293"/>
    </source>
</evidence>
<dbReference type="AlphaFoldDB" id="A0A7C9BPW7"/>
<keyword evidence="3" id="KW-1185">Reference proteome</keyword>
<keyword evidence="1" id="KW-0732">Signal</keyword>
<name>A0A7C9BPW7_9BACT</name>
<dbReference type="SUPFAM" id="SSF52266">
    <property type="entry name" value="SGNH hydrolase"/>
    <property type="match status" value="1"/>
</dbReference>
<accession>A0A7C9BPW7</accession>
<dbReference type="PROSITE" id="PS51257">
    <property type="entry name" value="PROKAR_LIPOPROTEIN"/>
    <property type="match status" value="1"/>
</dbReference>
<dbReference type="GO" id="GO:0016788">
    <property type="term" value="F:hydrolase activity, acting on ester bonds"/>
    <property type="evidence" value="ECO:0007669"/>
    <property type="project" value="UniProtKB-ARBA"/>
</dbReference>
<dbReference type="RefSeq" id="WP_152758648.1">
    <property type="nucleotide sequence ID" value="NZ_WHLY01000002.1"/>
</dbReference>
<dbReference type="Gene3D" id="3.40.50.1110">
    <property type="entry name" value="SGNH hydrolase"/>
    <property type="match status" value="1"/>
</dbReference>
<dbReference type="InterPro" id="IPR036514">
    <property type="entry name" value="SGNH_hydro_sf"/>
</dbReference>
<protein>
    <recommendedName>
        <fullName evidence="4">SGNH/GDSL hydrolase family protein</fullName>
    </recommendedName>
</protein>
<sequence length="469" mass="51683">MKTPNILLAASIALGVVACSNIFQGEDTLLPYHSEDPLKAGEISLPVKVDPTFGWAPQPGSVNLGGLKSKTGGEPVFVVLGEGVAAGYRDGGLFREGQLTAYPNLVARQMGLTNFTQPLFERANGNGTGRLVIDEGSENLRWKEVTNNLAYKEKGSSIEFEPYTGKSINNFSAPGFHPGFFAANPSELLLNEITYFRNNPLPIEKNNINYLWDKYAMPTALASRFIPANTGTGWDRINMLKPDLGIIDAGLDINILTHIQGAGKGLTISQRSPDWELQILNNIEKTGMKYVYMTIPDILDFPYFKLYTYESMVKKTGKVPQIIPNGTTEIRSVEPGDILLPTANVVNLYNSTFQGPLTDADVVRAQEAGRPEYYNDWFIKKFAKDYGYPIVDFYSVYKKIMAGQYVSEDGFRIDPSFPNGNFFSADGIYPSAIGQAVLANEVIKVFNTSYGMQIPLIHIGNYAAELGKN</sequence>
<proteinExistence type="predicted"/>
<dbReference type="EMBL" id="WHLY01000002">
    <property type="protein sequence ID" value="MPR33419.1"/>
    <property type="molecule type" value="Genomic_DNA"/>
</dbReference>
<evidence type="ECO:0000313" key="2">
    <source>
        <dbReference type="EMBL" id="MPR33419.1"/>
    </source>
</evidence>
<evidence type="ECO:0008006" key="4">
    <source>
        <dbReference type="Google" id="ProtNLM"/>
    </source>
</evidence>
<reference evidence="2 3" key="1">
    <citation type="submission" date="2019-10" db="EMBL/GenBank/DDBJ databases">
        <title>Draft Genome Sequence of Cytophagaceae sp. SJW1-29.</title>
        <authorList>
            <person name="Choi A."/>
        </authorList>
    </citation>
    <scope>NUCLEOTIDE SEQUENCE [LARGE SCALE GENOMIC DNA]</scope>
    <source>
        <strain evidence="2 3">SJW1-29</strain>
    </source>
</reference>
<dbReference type="Proteomes" id="UP000479293">
    <property type="component" value="Unassembled WGS sequence"/>
</dbReference>
<evidence type="ECO:0000256" key="1">
    <source>
        <dbReference type="SAM" id="SignalP"/>
    </source>
</evidence>
<organism evidence="2 3">
    <name type="scientific">Salmonirosea aquatica</name>
    <dbReference type="NCBI Taxonomy" id="2654236"/>
    <lineage>
        <taxon>Bacteria</taxon>
        <taxon>Pseudomonadati</taxon>
        <taxon>Bacteroidota</taxon>
        <taxon>Cytophagia</taxon>
        <taxon>Cytophagales</taxon>
        <taxon>Spirosomataceae</taxon>
        <taxon>Salmonirosea</taxon>
    </lineage>
</organism>
<feature type="chain" id="PRO_5028992654" description="SGNH/GDSL hydrolase family protein" evidence="1">
    <location>
        <begin position="26"/>
        <end position="469"/>
    </location>
</feature>
<gene>
    <name evidence="2" type="ORF">GBK04_08600</name>
</gene>
<comment type="caution">
    <text evidence="2">The sequence shown here is derived from an EMBL/GenBank/DDBJ whole genome shotgun (WGS) entry which is preliminary data.</text>
</comment>